<sequence>MKKACEYSRMCSADVCGEFASERRARYIFYQRILSLARNYPNASDRSGSTAG</sequence>
<keyword evidence="2" id="KW-1185">Reference proteome</keyword>
<gene>
    <name evidence="1" type="ORF">N7530_002351</name>
</gene>
<dbReference type="EMBL" id="JAPWDO010000002">
    <property type="protein sequence ID" value="KAJ5483105.1"/>
    <property type="molecule type" value="Genomic_DNA"/>
</dbReference>
<organism evidence="1 2">
    <name type="scientific">Penicillium desertorum</name>
    <dbReference type="NCBI Taxonomy" id="1303715"/>
    <lineage>
        <taxon>Eukaryota</taxon>
        <taxon>Fungi</taxon>
        <taxon>Dikarya</taxon>
        <taxon>Ascomycota</taxon>
        <taxon>Pezizomycotina</taxon>
        <taxon>Eurotiomycetes</taxon>
        <taxon>Eurotiomycetidae</taxon>
        <taxon>Eurotiales</taxon>
        <taxon>Aspergillaceae</taxon>
        <taxon>Penicillium</taxon>
    </lineage>
</organism>
<dbReference type="Proteomes" id="UP001147760">
    <property type="component" value="Unassembled WGS sequence"/>
</dbReference>
<dbReference type="AlphaFoldDB" id="A0A9W9X3W5"/>
<name>A0A9W9X3W5_9EURO</name>
<protein>
    <submittedName>
        <fullName evidence="1">Uncharacterized protein</fullName>
    </submittedName>
</protein>
<evidence type="ECO:0000313" key="1">
    <source>
        <dbReference type="EMBL" id="KAJ5483105.1"/>
    </source>
</evidence>
<accession>A0A9W9X3W5</accession>
<comment type="caution">
    <text evidence="1">The sequence shown here is derived from an EMBL/GenBank/DDBJ whole genome shotgun (WGS) entry which is preliminary data.</text>
</comment>
<reference evidence="1" key="1">
    <citation type="submission" date="2022-12" db="EMBL/GenBank/DDBJ databases">
        <authorList>
            <person name="Petersen C."/>
        </authorList>
    </citation>
    <scope>NUCLEOTIDE SEQUENCE</scope>
    <source>
        <strain evidence="1">IBT 17660</strain>
    </source>
</reference>
<dbReference type="OrthoDB" id="4345054at2759"/>
<reference evidence="1" key="2">
    <citation type="journal article" date="2023" name="IMA Fungus">
        <title>Comparative genomic study of the Penicillium genus elucidates a diverse pangenome and 15 lateral gene transfer events.</title>
        <authorList>
            <person name="Petersen C."/>
            <person name="Sorensen T."/>
            <person name="Nielsen M.R."/>
            <person name="Sondergaard T.E."/>
            <person name="Sorensen J.L."/>
            <person name="Fitzpatrick D.A."/>
            <person name="Frisvad J.C."/>
            <person name="Nielsen K.L."/>
        </authorList>
    </citation>
    <scope>NUCLEOTIDE SEQUENCE</scope>
    <source>
        <strain evidence="1">IBT 17660</strain>
    </source>
</reference>
<evidence type="ECO:0000313" key="2">
    <source>
        <dbReference type="Proteomes" id="UP001147760"/>
    </source>
</evidence>
<proteinExistence type="predicted"/>